<protein>
    <submittedName>
        <fullName evidence="1">Uncharacterized protein</fullName>
    </submittedName>
</protein>
<evidence type="ECO:0000313" key="1">
    <source>
        <dbReference type="EMBL" id="OBG05572.1"/>
    </source>
</evidence>
<accession>A0A1A2ESM2</accession>
<evidence type="ECO:0000313" key="2">
    <source>
        <dbReference type="Proteomes" id="UP000093985"/>
    </source>
</evidence>
<comment type="caution">
    <text evidence="1">The sequence shown here is derived from an EMBL/GenBank/DDBJ whole genome shotgun (WGS) entry which is preliminary data.</text>
</comment>
<name>A0A1A2ESM2_MYCSD</name>
<dbReference type="AlphaFoldDB" id="A0A1A2ESM2"/>
<reference evidence="2" key="1">
    <citation type="submission" date="2016-06" db="EMBL/GenBank/DDBJ databases">
        <authorList>
            <person name="Sutton G."/>
            <person name="Brinkac L."/>
            <person name="Sanka R."/>
            <person name="Adams M."/>
            <person name="Lau E."/>
            <person name="Mehaffy C."/>
            <person name="Tameris M."/>
            <person name="Hatherill M."/>
            <person name="Hanekom W."/>
            <person name="Mahomed H."/>
            <person name="Mcshane H."/>
        </authorList>
    </citation>
    <scope>NUCLEOTIDE SEQUENCE [LARGE SCALE GENOMIC DNA]</scope>
    <source>
        <strain evidence="2">852014-51077_SCH5608930-a</strain>
    </source>
</reference>
<sequence length="140" mass="15883">MRFLQSFAETLNTSSDAGLDFGKHAVDDQVRRRLTGFGGRDVADVPVLRHQQPSDKPFAVIEFSNTFVKVCWIAEFRPVPVKHPRLIENAGQRDGLVAKPAPHKFVQATFHRSFLRVTRKSRYLVTTGMVLPYQQSTSTR</sequence>
<proteinExistence type="predicted"/>
<organism evidence="1 2">
    <name type="scientific">Mycolicibacter sinensis (strain JDM601)</name>
    <name type="common">Mycobacterium sinense</name>
    <dbReference type="NCBI Taxonomy" id="875328"/>
    <lineage>
        <taxon>Bacteria</taxon>
        <taxon>Bacillati</taxon>
        <taxon>Actinomycetota</taxon>
        <taxon>Actinomycetes</taxon>
        <taxon>Mycobacteriales</taxon>
        <taxon>Mycobacteriaceae</taxon>
        <taxon>Mycolicibacter</taxon>
    </lineage>
</organism>
<gene>
    <name evidence="1" type="ORF">A5771_10065</name>
</gene>
<dbReference type="EMBL" id="LZIN01000058">
    <property type="protein sequence ID" value="OBG05572.1"/>
    <property type="molecule type" value="Genomic_DNA"/>
</dbReference>
<dbReference type="Proteomes" id="UP000093985">
    <property type="component" value="Unassembled WGS sequence"/>
</dbReference>